<proteinExistence type="predicted"/>
<accession>A0A0A0BF72</accession>
<sequence>MLPALCWQLFLDNPASIIVNFQTDVADFLISIAYNSAVTAKNR</sequence>
<dbReference type="Proteomes" id="UP000029999">
    <property type="component" value="Unassembled WGS sequence"/>
</dbReference>
<gene>
    <name evidence="1" type="ORF">LP43_1835</name>
</gene>
<dbReference type="STRING" id="392484.LP43_1835"/>
<comment type="caution">
    <text evidence="1">The sequence shown here is derived from an EMBL/GenBank/DDBJ whole genome shotgun (WGS) entry which is preliminary data.</text>
</comment>
<name>A0A0A0BF72_9GAMM</name>
<evidence type="ECO:0000313" key="1">
    <source>
        <dbReference type="EMBL" id="KGM06611.1"/>
    </source>
</evidence>
<dbReference type="AlphaFoldDB" id="A0A0A0BF72"/>
<dbReference type="EMBL" id="JRQD01000004">
    <property type="protein sequence ID" value="KGM06611.1"/>
    <property type="molecule type" value="Genomic_DNA"/>
</dbReference>
<protein>
    <submittedName>
        <fullName evidence="1">Uncharacterized protein</fullName>
    </submittedName>
</protein>
<evidence type="ECO:0000313" key="2">
    <source>
        <dbReference type="Proteomes" id="UP000029999"/>
    </source>
</evidence>
<organism evidence="1 2">
    <name type="scientific">Methylophaga thiooxydans</name>
    <dbReference type="NCBI Taxonomy" id="392484"/>
    <lineage>
        <taxon>Bacteria</taxon>
        <taxon>Pseudomonadati</taxon>
        <taxon>Pseudomonadota</taxon>
        <taxon>Gammaproteobacteria</taxon>
        <taxon>Thiotrichales</taxon>
        <taxon>Piscirickettsiaceae</taxon>
        <taxon>Methylophaga</taxon>
    </lineage>
</organism>
<reference evidence="1 2" key="1">
    <citation type="submission" date="2014-09" db="EMBL/GenBank/DDBJ databases">
        <authorList>
            <person name="Grob C."/>
            <person name="Taubert M."/>
            <person name="Howat A.M."/>
            <person name="Burns O.J."/>
            <person name="Dixon J.L."/>
            <person name="Chen Y."/>
            <person name="Murrell J.C."/>
        </authorList>
    </citation>
    <scope>NUCLEOTIDE SEQUENCE [LARGE SCALE GENOMIC DNA]</scope>
    <source>
        <strain evidence="1">L4</strain>
    </source>
</reference>